<evidence type="ECO:0000256" key="2">
    <source>
        <dbReference type="SAM" id="MobiDB-lite"/>
    </source>
</evidence>
<gene>
    <name evidence="5" type="ORF">E4099_01035</name>
</gene>
<dbReference type="EMBL" id="SRID01000004">
    <property type="protein sequence ID" value="TGB18952.1"/>
    <property type="molecule type" value="Genomic_DNA"/>
</dbReference>
<comment type="similarity">
    <text evidence="1">Belongs to the ATP-dependent AMP-binding enzyme family.</text>
</comment>
<accession>A0A4Z0HDQ6</accession>
<dbReference type="Gene3D" id="3.40.50.12780">
    <property type="entry name" value="N-terminal domain of ligase-like"/>
    <property type="match status" value="1"/>
</dbReference>
<proteinExistence type="inferred from homology"/>
<comment type="caution">
    <text evidence="5">The sequence shown here is derived from an EMBL/GenBank/DDBJ whole genome shotgun (WGS) entry which is preliminary data.</text>
</comment>
<dbReference type="GO" id="GO:0006633">
    <property type="term" value="P:fatty acid biosynthetic process"/>
    <property type="evidence" value="ECO:0007669"/>
    <property type="project" value="TreeGrafter"/>
</dbReference>
<reference evidence="5 6" key="1">
    <citation type="submission" date="2019-03" db="EMBL/GenBank/DDBJ databases">
        <authorList>
            <person name="Gonzalez-Pimentel J.L."/>
        </authorList>
    </citation>
    <scope>NUCLEOTIDE SEQUENCE [LARGE SCALE GENOMIC DNA]</scope>
    <source>
        <strain evidence="5 6">JCM 31289</strain>
    </source>
</reference>
<name>A0A4Z0HDQ6_9ACTN</name>
<feature type="region of interest" description="Disordered" evidence="2">
    <location>
        <begin position="662"/>
        <end position="682"/>
    </location>
</feature>
<dbReference type="PROSITE" id="PS00455">
    <property type="entry name" value="AMP_BINDING"/>
    <property type="match status" value="1"/>
</dbReference>
<dbReference type="InterPro" id="IPR045851">
    <property type="entry name" value="AMP-bd_C_sf"/>
</dbReference>
<dbReference type="PANTHER" id="PTHR22754">
    <property type="entry name" value="DISCO-INTERACTING PROTEIN 2 DIP2 -RELATED"/>
    <property type="match status" value="1"/>
</dbReference>
<sequence>MTPSPSRQETPGRDRRHPFPRRAHRRRGPGHPAQGSHRGPRRGRPRPGRPRRHRPGHTAAEPAAGLAHPGRRDELPGDELPGVHPRAEGIRLQEGRRARRLRTRESRDQGGQGGQGRRYRGAEGGRVTTLAQPVLDYRLLGGHQEGLSFLDSRGVTGGLRYADLAQQARRAAGALSARGVRFQDRVLLPMPTGPAYFTALAGCLLGGFVPCTVVSPPNPEDPRSPGMRQFAAVVSAVGPAAVIAPDEATARALAAIAGPVYLTPAELDGDPATQPAAPRPNDLHHIQLTSGSTSAPRAAALTYAQVTANVTALTEAFELHRHPGGDRICNWLPLHHDMGFVVALTALHSGTPLDLMTPIGFVRDPLSWLRHISERRATITSAPPFGYRSAADRHRRTPLAELDLSSLRQAHVGAEPIPFPVLTDFRDAFAPHGLDESALIPCYGMAETVLASTMSLARRPSAELSWGRVKALRLDRSELHHHNRVTDARDGRPDITVVACGRPVGGLEIEVRRPDGGGCAENEIGEVHLRGDSVMAGYLGPDGAPRPVDARTHATGDLGFQRDGDLYIVGRLKEMLIVRGRNLPPYDVEQAIEAHPDIEAGNSAVFSHTDDSGEQVVAVVESKARGEAAARIKGEVAMLVRQAFGFTPREVVVVRRGRIPRTTSGKRQRAKLRERYTAGELT</sequence>
<feature type="region of interest" description="Disordered" evidence="2">
    <location>
        <begin position="1"/>
        <end position="125"/>
    </location>
</feature>
<dbReference type="Pfam" id="PF23024">
    <property type="entry name" value="AMP-dom_DIP2-like"/>
    <property type="match status" value="1"/>
</dbReference>
<keyword evidence="6" id="KW-1185">Reference proteome</keyword>
<dbReference type="SUPFAM" id="SSF56801">
    <property type="entry name" value="Acetyl-CoA synthetase-like"/>
    <property type="match status" value="1"/>
</dbReference>
<dbReference type="OrthoDB" id="3671040at2"/>
<dbReference type="InterPro" id="IPR000873">
    <property type="entry name" value="AMP-dep_synth/lig_dom"/>
</dbReference>
<protein>
    <submittedName>
        <fullName evidence="5">AMP-dependent synthetase</fullName>
    </submittedName>
</protein>
<dbReference type="PANTHER" id="PTHR22754:SF32">
    <property type="entry name" value="DISCO-INTERACTING PROTEIN 2"/>
    <property type="match status" value="1"/>
</dbReference>
<dbReference type="AlphaFoldDB" id="A0A4Z0HDQ6"/>
<feature type="compositionally biased region" description="Basic and acidic residues" evidence="2">
    <location>
        <begin position="671"/>
        <end position="682"/>
    </location>
</feature>
<dbReference type="InterPro" id="IPR025110">
    <property type="entry name" value="AMP-bd_C"/>
</dbReference>
<feature type="domain" description="AMP-dependent synthetase/ligase" evidence="3">
    <location>
        <begin position="159"/>
        <end position="539"/>
    </location>
</feature>
<evidence type="ECO:0000313" key="6">
    <source>
        <dbReference type="Proteomes" id="UP000297948"/>
    </source>
</evidence>
<dbReference type="GO" id="GO:0070566">
    <property type="term" value="F:adenylyltransferase activity"/>
    <property type="evidence" value="ECO:0007669"/>
    <property type="project" value="TreeGrafter"/>
</dbReference>
<evidence type="ECO:0000259" key="3">
    <source>
        <dbReference type="Pfam" id="PF00501"/>
    </source>
</evidence>
<dbReference type="Proteomes" id="UP000297948">
    <property type="component" value="Unassembled WGS sequence"/>
</dbReference>
<dbReference type="Gene3D" id="3.30.300.30">
    <property type="match status" value="1"/>
</dbReference>
<organism evidence="5 6">
    <name type="scientific">Streptomyces palmae</name>
    <dbReference type="NCBI Taxonomy" id="1701085"/>
    <lineage>
        <taxon>Bacteria</taxon>
        <taxon>Bacillati</taxon>
        <taxon>Actinomycetota</taxon>
        <taxon>Actinomycetes</taxon>
        <taxon>Kitasatosporales</taxon>
        <taxon>Streptomycetaceae</taxon>
        <taxon>Streptomyces</taxon>
    </lineage>
</organism>
<evidence type="ECO:0000256" key="1">
    <source>
        <dbReference type="ARBA" id="ARBA00006432"/>
    </source>
</evidence>
<dbReference type="GO" id="GO:0005886">
    <property type="term" value="C:plasma membrane"/>
    <property type="evidence" value="ECO:0007669"/>
    <property type="project" value="TreeGrafter"/>
</dbReference>
<feature type="domain" description="AMP-binding enzyme C-terminal" evidence="4">
    <location>
        <begin position="574"/>
        <end position="681"/>
    </location>
</feature>
<evidence type="ECO:0000313" key="5">
    <source>
        <dbReference type="EMBL" id="TGB18952.1"/>
    </source>
</evidence>
<feature type="compositionally biased region" description="Basic residues" evidence="2">
    <location>
        <begin position="38"/>
        <end position="56"/>
    </location>
</feature>
<dbReference type="InterPro" id="IPR020845">
    <property type="entry name" value="AMP-binding_CS"/>
</dbReference>
<dbReference type="InterPro" id="IPR042099">
    <property type="entry name" value="ANL_N_sf"/>
</dbReference>
<feature type="compositionally biased region" description="Basic and acidic residues" evidence="2">
    <location>
        <begin position="85"/>
        <end position="96"/>
    </location>
</feature>
<feature type="compositionally biased region" description="Basic residues" evidence="2">
    <location>
        <begin position="14"/>
        <end position="29"/>
    </location>
</feature>
<dbReference type="Pfam" id="PF00501">
    <property type="entry name" value="AMP-binding"/>
    <property type="match status" value="1"/>
</dbReference>
<evidence type="ECO:0000259" key="4">
    <source>
        <dbReference type="Pfam" id="PF23024"/>
    </source>
</evidence>